<dbReference type="EMBL" id="JAIWYP010000013">
    <property type="protein sequence ID" value="KAH3719928.1"/>
    <property type="molecule type" value="Genomic_DNA"/>
</dbReference>
<proteinExistence type="predicted"/>
<evidence type="ECO:0000313" key="2">
    <source>
        <dbReference type="Proteomes" id="UP000828390"/>
    </source>
</evidence>
<dbReference type="Proteomes" id="UP000828390">
    <property type="component" value="Unassembled WGS sequence"/>
</dbReference>
<reference evidence="1" key="2">
    <citation type="submission" date="2020-11" db="EMBL/GenBank/DDBJ databases">
        <authorList>
            <person name="McCartney M.A."/>
            <person name="Auch B."/>
            <person name="Kono T."/>
            <person name="Mallez S."/>
            <person name="Becker A."/>
            <person name="Gohl D.M."/>
            <person name="Silverstein K.A.T."/>
            <person name="Koren S."/>
            <person name="Bechman K.B."/>
            <person name="Herman A."/>
            <person name="Abrahante J.E."/>
            <person name="Garbe J."/>
        </authorList>
    </citation>
    <scope>NUCLEOTIDE SEQUENCE</scope>
    <source>
        <strain evidence="1">Duluth1</strain>
        <tissue evidence="1">Whole animal</tissue>
    </source>
</reference>
<keyword evidence="2" id="KW-1185">Reference proteome</keyword>
<accession>A0A9D4HJN6</accession>
<gene>
    <name evidence="1" type="ORF">DPMN_062813</name>
</gene>
<organism evidence="1 2">
    <name type="scientific">Dreissena polymorpha</name>
    <name type="common">Zebra mussel</name>
    <name type="synonym">Mytilus polymorpha</name>
    <dbReference type="NCBI Taxonomy" id="45954"/>
    <lineage>
        <taxon>Eukaryota</taxon>
        <taxon>Metazoa</taxon>
        <taxon>Spiralia</taxon>
        <taxon>Lophotrochozoa</taxon>
        <taxon>Mollusca</taxon>
        <taxon>Bivalvia</taxon>
        <taxon>Autobranchia</taxon>
        <taxon>Heteroconchia</taxon>
        <taxon>Euheterodonta</taxon>
        <taxon>Imparidentia</taxon>
        <taxon>Neoheterodontei</taxon>
        <taxon>Myida</taxon>
        <taxon>Dreissenoidea</taxon>
        <taxon>Dreissenidae</taxon>
        <taxon>Dreissena</taxon>
    </lineage>
</organism>
<sequence>MSLHNHPCCLSSQIQSLNPNLDHHIWKVIFVKSAKGQMENCGYSVIRVIVGYTENVQVCRMQ</sequence>
<name>A0A9D4HJN6_DREPO</name>
<dbReference type="AlphaFoldDB" id="A0A9D4HJN6"/>
<reference evidence="1" key="1">
    <citation type="journal article" date="2019" name="bioRxiv">
        <title>The Genome of the Zebra Mussel, Dreissena polymorpha: A Resource for Invasive Species Research.</title>
        <authorList>
            <person name="McCartney M.A."/>
            <person name="Auch B."/>
            <person name="Kono T."/>
            <person name="Mallez S."/>
            <person name="Zhang Y."/>
            <person name="Obille A."/>
            <person name="Becker A."/>
            <person name="Abrahante J.E."/>
            <person name="Garbe J."/>
            <person name="Badalamenti J.P."/>
            <person name="Herman A."/>
            <person name="Mangelson H."/>
            <person name="Liachko I."/>
            <person name="Sullivan S."/>
            <person name="Sone E.D."/>
            <person name="Koren S."/>
            <person name="Silverstein K.A.T."/>
            <person name="Beckman K.B."/>
            <person name="Gohl D.M."/>
        </authorList>
    </citation>
    <scope>NUCLEOTIDE SEQUENCE</scope>
    <source>
        <strain evidence="1">Duluth1</strain>
        <tissue evidence="1">Whole animal</tissue>
    </source>
</reference>
<comment type="caution">
    <text evidence="1">The sequence shown here is derived from an EMBL/GenBank/DDBJ whole genome shotgun (WGS) entry which is preliminary data.</text>
</comment>
<evidence type="ECO:0000313" key="1">
    <source>
        <dbReference type="EMBL" id="KAH3719928.1"/>
    </source>
</evidence>
<protein>
    <submittedName>
        <fullName evidence="1">Uncharacterized protein</fullName>
    </submittedName>
</protein>